<sequence>MLRSAISCGVLLALLSVIDAATLTLELAASTSGSGPALSGTRESSVNQTIELPEPGEFKCESFQSIQPVDETFFTVSWDPVSLPNGTVLTLYNNSDCTGPFNVMALFQPTGPFTVVPGTNNSGSATVFGSFLSLNFHVPVEGGVLPDGFYNLYSGPPYNDFQNSYTGCAQYLSGGINNSTVSFAQTDNNSGLQEFLFTLVEAPDMYTISIPRGRNGATALLSAPACDANPQTAYLINATSANATEETTWVLSSVGPTMRSNSNFGFLANITSLARLNNPCPSSNGTSLGVVAKTAAFSSGGGQSCGIEDAAYLIPGASAEFRNRSTSESGGWAVLPVTPAYCYGNPYTQCYPGYGVYSRTRASLLQAQTRKMGLADIARIFQHELLSLLEATDLAALACASKDLNVTVYESPLAIWEAAARRFLPEPHPLDQPATRHSIQAALQDYSDATHNIRIRKKDKATRQTSCKESIYLLDFRGKL</sequence>
<feature type="chain" id="PRO_5043889672" evidence="1">
    <location>
        <begin position="21"/>
        <end position="480"/>
    </location>
</feature>
<comment type="caution">
    <text evidence="2">The sequence shown here is derived from an EMBL/GenBank/DDBJ whole genome shotgun (WGS) entry which is preliminary data.</text>
</comment>
<keyword evidence="3" id="KW-1185">Reference proteome</keyword>
<dbReference type="Proteomes" id="UP001465755">
    <property type="component" value="Unassembled WGS sequence"/>
</dbReference>
<evidence type="ECO:0000256" key="1">
    <source>
        <dbReference type="SAM" id="SignalP"/>
    </source>
</evidence>
<evidence type="ECO:0000313" key="3">
    <source>
        <dbReference type="Proteomes" id="UP001465755"/>
    </source>
</evidence>
<keyword evidence="1" id="KW-0732">Signal</keyword>
<proteinExistence type="predicted"/>
<organism evidence="2 3">
    <name type="scientific">Symbiochloris irregularis</name>
    <dbReference type="NCBI Taxonomy" id="706552"/>
    <lineage>
        <taxon>Eukaryota</taxon>
        <taxon>Viridiplantae</taxon>
        <taxon>Chlorophyta</taxon>
        <taxon>core chlorophytes</taxon>
        <taxon>Trebouxiophyceae</taxon>
        <taxon>Trebouxiales</taxon>
        <taxon>Trebouxiaceae</taxon>
        <taxon>Symbiochloris</taxon>
    </lineage>
</organism>
<evidence type="ECO:0000313" key="2">
    <source>
        <dbReference type="EMBL" id="KAK9809403.1"/>
    </source>
</evidence>
<reference evidence="2 3" key="1">
    <citation type="journal article" date="2024" name="Nat. Commun.">
        <title>Phylogenomics reveals the evolutionary origins of lichenization in chlorophyte algae.</title>
        <authorList>
            <person name="Puginier C."/>
            <person name="Libourel C."/>
            <person name="Otte J."/>
            <person name="Skaloud P."/>
            <person name="Haon M."/>
            <person name="Grisel S."/>
            <person name="Petersen M."/>
            <person name="Berrin J.G."/>
            <person name="Delaux P.M."/>
            <person name="Dal Grande F."/>
            <person name="Keller J."/>
        </authorList>
    </citation>
    <scope>NUCLEOTIDE SEQUENCE [LARGE SCALE GENOMIC DNA]</scope>
    <source>
        <strain evidence="2 3">SAG 2036</strain>
    </source>
</reference>
<dbReference type="AlphaFoldDB" id="A0AAW1PHR8"/>
<gene>
    <name evidence="2" type="ORF">WJX73_003077</name>
</gene>
<accession>A0AAW1PHR8</accession>
<protein>
    <submittedName>
        <fullName evidence="2">Uncharacterized protein</fullName>
    </submittedName>
</protein>
<feature type="signal peptide" evidence="1">
    <location>
        <begin position="1"/>
        <end position="20"/>
    </location>
</feature>
<name>A0AAW1PHR8_9CHLO</name>
<dbReference type="EMBL" id="JALJOQ010000020">
    <property type="protein sequence ID" value="KAK9809403.1"/>
    <property type="molecule type" value="Genomic_DNA"/>
</dbReference>